<keyword evidence="5" id="KW-0378">Hydrolase</keyword>
<evidence type="ECO:0000256" key="6">
    <source>
        <dbReference type="ARBA" id="ARBA00022960"/>
    </source>
</evidence>
<dbReference type="RefSeq" id="WP_306888679.1">
    <property type="nucleotide sequence ID" value="NZ_JAUSVR010000002.1"/>
</dbReference>
<dbReference type="SUPFAM" id="SSF141523">
    <property type="entry name" value="L,D-transpeptidase catalytic domain-like"/>
    <property type="match status" value="1"/>
</dbReference>
<dbReference type="Proteomes" id="UP001235094">
    <property type="component" value="Unassembled WGS sequence"/>
</dbReference>
<sequence>MRRTKIAAAVLTGLALTGLALGGLALTGGAPAKAQSSLLGNAFPKPFDFGIGPRSGYSGSPVPRQTVRYDGKYRPGTIIVNTGERRLYLVQDNGMALKYGIGVGRDGFRWSGVKTITRKAEWPGWTPPPQMIKRRPDLPRYMPGGIDNPLGARAMYLGSTLYRIHGSNEPETIGQAVSSGCFRMTNDDVTDLYNRVNVGTTVIVQN</sequence>
<feature type="active site" description="Proton donor/acceptor" evidence="9">
    <location>
        <position position="165"/>
    </location>
</feature>
<evidence type="ECO:0000313" key="12">
    <source>
        <dbReference type="Proteomes" id="UP001235094"/>
    </source>
</evidence>
<gene>
    <name evidence="11" type="ORF">QOZ99_000837</name>
</gene>
<dbReference type="Pfam" id="PF03734">
    <property type="entry name" value="YkuD"/>
    <property type="match status" value="1"/>
</dbReference>
<feature type="active site" description="Nucleophile" evidence="9">
    <location>
        <position position="181"/>
    </location>
</feature>
<keyword evidence="12" id="KW-1185">Reference proteome</keyword>
<feature type="domain" description="L,D-TPase catalytic" evidence="10">
    <location>
        <begin position="76"/>
        <end position="205"/>
    </location>
</feature>
<comment type="pathway">
    <text evidence="1 9">Cell wall biogenesis; peptidoglycan biosynthesis.</text>
</comment>
<evidence type="ECO:0000256" key="8">
    <source>
        <dbReference type="ARBA" id="ARBA00023316"/>
    </source>
</evidence>
<keyword evidence="3" id="KW-0328">Glycosyltransferase</keyword>
<keyword evidence="7 9" id="KW-0573">Peptidoglycan synthesis</keyword>
<dbReference type="CDD" id="cd16913">
    <property type="entry name" value="YkuD_like"/>
    <property type="match status" value="1"/>
</dbReference>
<evidence type="ECO:0000313" key="11">
    <source>
        <dbReference type="EMBL" id="MDQ0509956.1"/>
    </source>
</evidence>
<evidence type="ECO:0000256" key="5">
    <source>
        <dbReference type="ARBA" id="ARBA00022801"/>
    </source>
</evidence>
<comment type="caution">
    <text evidence="11">The sequence shown here is derived from an EMBL/GenBank/DDBJ whole genome shotgun (WGS) entry which is preliminary data.</text>
</comment>
<organism evidence="11 12">
    <name type="scientific">Ancylobacter amanitiformis</name>
    <dbReference type="NCBI Taxonomy" id="217069"/>
    <lineage>
        <taxon>Bacteria</taxon>
        <taxon>Pseudomonadati</taxon>
        <taxon>Pseudomonadota</taxon>
        <taxon>Alphaproteobacteria</taxon>
        <taxon>Hyphomicrobiales</taxon>
        <taxon>Xanthobacteraceae</taxon>
        <taxon>Ancylobacter</taxon>
    </lineage>
</organism>
<reference evidence="11 12" key="1">
    <citation type="submission" date="2023-07" db="EMBL/GenBank/DDBJ databases">
        <title>Genomic Encyclopedia of Type Strains, Phase IV (KMG-IV): sequencing the most valuable type-strain genomes for metagenomic binning, comparative biology and taxonomic classification.</title>
        <authorList>
            <person name="Goeker M."/>
        </authorList>
    </citation>
    <scope>NUCLEOTIDE SEQUENCE [LARGE SCALE GENOMIC DNA]</scope>
    <source>
        <strain evidence="11 12">DSM 15561</strain>
    </source>
</reference>
<evidence type="ECO:0000256" key="7">
    <source>
        <dbReference type="ARBA" id="ARBA00022984"/>
    </source>
</evidence>
<name>A0ABU0LMP6_9HYPH</name>
<dbReference type="InterPro" id="IPR050979">
    <property type="entry name" value="LD-transpeptidase"/>
</dbReference>
<evidence type="ECO:0000259" key="10">
    <source>
        <dbReference type="PROSITE" id="PS52029"/>
    </source>
</evidence>
<evidence type="ECO:0000256" key="2">
    <source>
        <dbReference type="ARBA" id="ARBA00005992"/>
    </source>
</evidence>
<evidence type="ECO:0000256" key="9">
    <source>
        <dbReference type="PROSITE-ProRule" id="PRU01373"/>
    </source>
</evidence>
<dbReference type="Gene3D" id="2.40.440.10">
    <property type="entry name" value="L,D-transpeptidase catalytic domain-like"/>
    <property type="match status" value="1"/>
</dbReference>
<dbReference type="PANTHER" id="PTHR30582">
    <property type="entry name" value="L,D-TRANSPEPTIDASE"/>
    <property type="match status" value="1"/>
</dbReference>
<keyword evidence="11" id="KW-0449">Lipoprotein</keyword>
<protein>
    <submittedName>
        <fullName evidence="11">Lipoprotein-anchoring transpeptidase ErfK/SrfK</fullName>
    </submittedName>
</protein>
<keyword evidence="4" id="KW-0808">Transferase</keyword>
<comment type="similarity">
    <text evidence="2">Belongs to the YkuD family.</text>
</comment>
<proteinExistence type="inferred from homology"/>
<evidence type="ECO:0000256" key="1">
    <source>
        <dbReference type="ARBA" id="ARBA00004752"/>
    </source>
</evidence>
<evidence type="ECO:0000256" key="4">
    <source>
        <dbReference type="ARBA" id="ARBA00022679"/>
    </source>
</evidence>
<dbReference type="PANTHER" id="PTHR30582:SF24">
    <property type="entry name" value="L,D-TRANSPEPTIDASE ERFK_SRFK-RELATED"/>
    <property type="match status" value="1"/>
</dbReference>
<evidence type="ECO:0000256" key="3">
    <source>
        <dbReference type="ARBA" id="ARBA00022676"/>
    </source>
</evidence>
<dbReference type="InterPro" id="IPR038063">
    <property type="entry name" value="Transpep_catalytic_dom"/>
</dbReference>
<accession>A0ABU0LMP6</accession>
<dbReference type="PROSITE" id="PS52029">
    <property type="entry name" value="LD_TPASE"/>
    <property type="match status" value="1"/>
</dbReference>
<dbReference type="InterPro" id="IPR005490">
    <property type="entry name" value="LD_TPept_cat_dom"/>
</dbReference>
<keyword evidence="8 9" id="KW-0961">Cell wall biogenesis/degradation</keyword>
<dbReference type="EMBL" id="JAUSVR010000002">
    <property type="protein sequence ID" value="MDQ0509956.1"/>
    <property type="molecule type" value="Genomic_DNA"/>
</dbReference>
<keyword evidence="6 9" id="KW-0133">Cell shape</keyword>